<dbReference type="EMBL" id="JACEEZ010012573">
    <property type="protein sequence ID" value="KAG0720617.1"/>
    <property type="molecule type" value="Genomic_DNA"/>
</dbReference>
<evidence type="ECO:0000313" key="6">
    <source>
        <dbReference type="Proteomes" id="UP000770661"/>
    </source>
</evidence>
<keyword evidence="6" id="KW-1185">Reference proteome</keyword>
<feature type="compositionally biased region" description="Low complexity" evidence="4">
    <location>
        <begin position="582"/>
        <end position="593"/>
    </location>
</feature>
<reference evidence="5" key="1">
    <citation type="submission" date="2020-07" db="EMBL/GenBank/DDBJ databases">
        <title>The High-quality genome of the commercially important snow crab, Chionoecetes opilio.</title>
        <authorList>
            <person name="Jeong J.-H."/>
            <person name="Ryu S."/>
        </authorList>
    </citation>
    <scope>NUCLEOTIDE SEQUENCE</scope>
    <source>
        <strain evidence="5">MADBK_172401_WGS</strain>
        <tissue evidence="5">Digestive gland</tissue>
    </source>
</reference>
<feature type="region of interest" description="Disordered" evidence="4">
    <location>
        <begin position="83"/>
        <end position="117"/>
    </location>
</feature>
<dbReference type="AlphaFoldDB" id="A0A8J5CUX7"/>
<keyword evidence="2" id="KW-0547">Nucleotide-binding</keyword>
<dbReference type="PRINTS" id="PR00094">
    <property type="entry name" value="ADENYLTKNASE"/>
</dbReference>
<dbReference type="Pfam" id="PF00406">
    <property type="entry name" value="ADK"/>
    <property type="match status" value="1"/>
</dbReference>
<evidence type="ECO:0000256" key="2">
    <source>
        <dbReference type="ARBA" id="ARBA00022741"/>
    </source>
</evidence>
<accession>A0A8J5CUX7</accession>
<evidence type="ECO:0000256" key="1">
    <source>
        <dbReference type="ARBA" id="ARBA00022679"/>
    </source>
</evidence>
<proteinExistence type="predicted"/>
<sequence length="631" mass="70233">MLKRKRGTADWREKVGGCRREGGRVGGCRREGGRLQAGRWACGRLQAGRWACGRGCRREGGRVGGCRREVQRPESLSLHDLYQDRSGSPLVSEGKNGEAGTTAATTPAALMPPGPTATAATETITGAPVIFFLGGPGSGKMTHAQNLADIHEGYRHINLTVVISEYIKENDLGSPGSISASISLALLAREMHLSPRCKGYLVSGYPRHQDDVHHYNEKLGRPTGAILLEWDRATLIKNIEMGNIDGAILLDWRESTLLNNLEAGARMGSLMLEAAKKELTDFTTKVLPVCEFYDNLGMLYVVSGERSQEEVFRDVQRAHSKILRTSLHPPPSRASVGSYREYRRIAPIAQHHPLSNIAINPPPEDEALPPCIFFMGGPGSDKWRLMSGITYLYPGWACLGVGQMLRDHVTRWKDDPEGYTGMSSEKVMMVNNLMKKGELVPQDLVLDLLQLRLKDLSSREGIVLVGFPRDIIQAQNFEERFHQIPPLLLIDCSELELGRNLGRREWRLDDNVAAARRRLAIYREVTLPMLKAFDEKNRLKIIDGDADWEQVERETKRAIYVETQNLARRGMRSGGVTPSPSPRRGLTRPTTPTFPAEVSTPEVSINRSEPQYIREHCRSLPCISQGLPKAL</sequence>
<comment type="caution">
    <text evidence="5">The sequence shown here is derived from an EMBL/GenBank/DDBJ whole genome shotgun (WGS) entry which is preliminary data.</text>
</comment>
<protein>
    <submittedName>
        <fullName evidence="5">Adenylate kinase isoenzyme 5</fullName>
    </submittedName>
</protein>
<dbReference type="OrthoDB" id="6436361at2759"/>
<name>A0A8J5CUX7_CHIOP</name>
<evidence type="ECO:0000313" key="5">
    <source>
        <dbReference type="EMBL" id="KAG0720617.1"/>
    </source>
</evidence>
<keyword evidence="1" id="KW-0808">Transferase</keyword>
<evidence type="ECO:0000256" key="4">
    <source>
        <dbReference type="SAM" id="MobiDB-lite"/>
    </source>
</evidence>
<dbReference type="SUPFAM" id="SSF52540">
    <property type="entry name" value="P-loop containing nucleoside triphosphate hydrolases"/>
    <property type="match status" value="2"/>
</dbReference>
<dbReference type="Gene3D" id="3.40.50.300">
    <property type="entry name" value="P-loop containing nucleotide triphosphate hydrolases"/>
    <property type="match status" value="2"/>
</dbReference>
<organism evidence="5 6">
    <name type="scientific">Chionoecetes opilio</name>
    <name type="common">Atlantic snow crab</name>
    <name type="synonym">Cancer opilio</name>
    <dbReference type="NCBI Taxonomy" id="41210"/>
    <lineage>
        <taxon>Eukaryota</taxon>
        <taxon>Metazoa</taxon>
        <taxon>Ecdysozoa</taxon>
        <taxon>Arthropoda</taxon>
        <taxon>Crustacea</taxon>
        <taxon>Multicrustacea</taxon>
        <taxon>Malacostraca</taxon>
        <taxon>Eumalacostraca</taxon>
        <taxon>Eucarida</taxon>
        <taxon>Decapoda</taxon>
        <taxon>Pleocyemata</taxon>
        <taxon>Brachyura</taxon>
        <taxon>Eubrachyura</taxon>
        <taxon>Majoidea</taxon>
        <taxon>Majidae</taxon>
        <taxon>Chionoecetes</taxon>
    </lineage>
</organism>
<gene>
    <name evidence="5" type="primary">Ak5</name>
    <name evidence="5" type="ORF">GWK47_048155</name>
</gene>
<dbReference type="PANTHER" id="PTHR23359">
    <property type="entry name" value="NUCLEOTIDE KINASE"/>
    <property type="match status" value="1"/>
</dbReference>
<dbReference type="InterPro" id="IPR000850">
    <property type="entry name" value="Adenylat/UMP-CMP_kin"/>
</dbReference>
<dbReference type="GO" id="GO:0006139">
    <property type="term" value="P:nucleobase-containing compound metabolic process"/>
    <property type="evidence" value="ECO:0007669"/>
    <property type="project" value="InterPro"/>
</dbReference>
<feature type="compositionally biased region" description="Low complexity" evidence="4">
    <location>
        <begin position="99"/>
        <end position="109"/>
    </location>
</feature>
<evidence type="ECO:0000256" key="3">
    <source>
        <dbReference type="ARBA" id="ARBA00022777"/>
    </source>
</evidence>
<keyword evidence="3 5" id="KW-0418">Kinase</keyword>
<feature type="region of interest" description="Disordered" evidence="4">
    <location>
        <begin position="570"/>
        <end position="600"/>
    </location>
</feature>
<dbReference type="Proteomes" id="UP000770661">
    <property type="component" value="Unassembled WGS sequence"/>
</dbReference>
<dbReference type="InterPro" id="IPR027417">
    <property type="entry name" value="P-loop_NTPase"/>
</dbReference>
<dbReference type="GO" id="GO:0019205">
    <property type="term" value="F:nucleobase-containing compound kinase activity"/>
    <property type="evidence" value="ECO:0007669"/>
    <property type="project" value="InterPro"/>
</dbReference>
<dbReference type="GO" id="GO:0005524">
    <property type="term" value="F:ATP binding"/>
    <property type="evidence" value="ECO:0007669"/>
    <property type="project" value="InterPro"/>
</dbReference>